<dbReference type="OrthoDB" id="289487at2"/>
<protein>
    <submittedName>
        <fullName evidence="1">Uncharacterized protein</fullName>
    </submittedName>
</protein>
<comment type="caution">
    <text evidence="1">The sequence shown here is derived from an EMBL/GenBank/DDBJ whole genome shotgun (WGS) entry which is preliminary data.</text>
</comment>
<sequence>MKRFLRFRILTLLCVTFVAAIGLALSRPFDPKITFVSTVATTQPLDEGGTYPCLQFSFRNDGLFPVWYNNSGPLSCDMIIRQFPANETADWVWLMPDDGVWTRVDPSDTASVNVPFDTGATRLRIGIKLADWRGRDAERWSETVNPTQLQDGT</sequence>
<dbReference type="EMBL" id="SJPY01000009">
    <property type="protein sequence ID" value="TWU35840.1"/>
    <property type="molecule type" value="Genomic_DNA"/>
</dbReference>
<proteinExistence type="predicted"/>
<evidence type="ECO:0000313" key="2">
    <source>
        <dbReference type="Proteomes" id="UP000315471"/>
    </source>
</evidence>
<evidence type="ECO:0000313" key="1">
    <source>
        <dbReference type="EMBL" id="TWU35840.1"/>
    </source>
</evidence>
<keyword evidence="2" id="KW-1185">Reference proteome</keyword>
<reference evidence="1 2" key="1">
    <citation type="submission" date="2019-02" db="EMBL/GenBank/DDBJ databases">
        <title>Deep-cultivation of Planctomycetes and their phenomic and genomic characterization uncovers novel biology.</title>
        <authorList>
            <person name="Wiegand S."/>
            <person name="Jogler M."/>
            <person name="Boedeker C."/>
            <person name="Pinto D."/>
            <person name="Vollmers J."/>
            <person name="Rivas-Marin E."/>
            <person name="Kohn T."/>
            <person name="Peeters S.H."/>
            <person name="Heuer A."/>
            <person name="Rast P."/>
            <person name="Oberbeckmann S."/>
            <person name="Bunk B."/>
            <person name="Jeske O."/>
            <person name="Meyerdierks A."/>
            <person name="Storesund J.E."/>
            <person name="Kallscheuer N."/>
            <person name="Luecker S."/>
            <person name="Lage O.M."/>
            <person name="Pohl T."/>
            <person name="Merkel B.J."/>
            <person name="Hornburger P."/>
            <person name="Mueller R.-W."/>
            <person name="Bruemmer F."/>
            <person name="Labrenz M."/>
            <person name="Spormann A.M."/>
            <person name="Op Den Camp H."/>
            <person name="Overmann J."/>
            <person name="Amann R."/>
            <person name="Jetten M.S.M."/>
            <person name="Mascher T."/>
            <person name="Medema M.H."/>
            <person name="Devos D.P."/>
            <person name="Kaster A.-K."/>
            <person name="Ovreas L."/>
            <person name="Rohde M."/>
            <person name="Galperin M.Y."/>
            <person name="Jogler C."/>
        </authorList>
    </citation>
    <scope>NUCLEOTIDE SEQUENCE [LARGE SCALE GENOMIC DNA]</scope>
    <source>
        <strain evidence="1 2">Q31b</strain>
    </source>
</reference>
<dbReference type="AlphaFoldDB" id="A0A5C6DGB5"/>
<dbReference type="Proteomes" id="UP000315471">
    <property type="component" value="Unassembled WGS sequence"/>
</dbReference>
<organism evidence="1 2">
    <name type="scientific">Novipirellula aureliae</name>
    <dbReference type="NCBI Taxonomy" id="2527966"/>
    <lineage>
        <taxon>Bacteria</taxon>
        <taxon>Pseudomonadati</taxon>
        <taxon>Planctomycetota</taxon>
        <taxon>Planctomycetia</taxon>
        <taxon>Pirellulales</taxon>
        <taxon>Pirellulaceae</taxon>
        <taxon>Novipirellula</taxon>
    </lineage>
</organism>
<name>A0A5C6DGB5_9BACT</name>
<accession>A0A5C6DGB5</accession>
<dbReference type="RefSeq" id="WP_146602349.1">
    <property type="nucleotide sequence ID" value="NZ_SJPY01000009.1"/>
</dbReference>
<gene>
    <name evidence="1" type="ORF">Q31b_52750</name>
</gene>